<dbReference type="GO" id="GO:0016853">
    <property type="term" value="F:isomerase activity"/>
    <property type="evidence" value="ECO:0007669"/>
    <property type="project" value="UniProtKB-KW"/>
</dbReference>
<protein>
    <submittedName>
        <fullName evidence="2">Maleylpyruvate isomerase family mycothiol-dependent enzyme</fullName>
    </submittedName>
</protein>
<evidence type="ECO:0000259" key="1">
    <source>
        <dbReference type="Pfam" id="PF11716"/>
    </source>
</evidence>
<dbReference type="NCBIfam" id="TIGR03083">
    <property type="entry name" value="maleylpyruvate isomerase family mycothiol-dependent enzyme"/>
    <property type="match status" value="1"/>
</dbReference>
<evidence type="ECO:0000313" key="2">
    <source>
        <dbReference type="EMBL" id="TDC00344.1"/>
    </source>
</evidence>
<sequence length="245" mass="26493">MDTARLAEDLREQTAGFARAVAGGDPDAEVPTCPEWRLRDLAGHIGHAHRWTAELVHQAADAPIAAPAADDPGPQDTWERWLTEGAEKVIDAVQEAPAGARVWSMAGPTPPMFWLRRMLGDTVIHHYDAAATTGAPFDVADDLAADVISEGMGLLAEPSAVRFKPELAELRGRGETIVIRPDSGQGWVITRTPEGIRCERGDGDGDVVVSGPVTELMLVFTRRVPARDVTGDRALLDHWLTHTSF</sequence>
<dbReference type="PANTHER" id="PTHR40758">
    <property type="entry name" value="CONSERVED PROTEIN"/>
    <property type="match status" value="1"/>
</dbReference>
<name>A0A4R4MY48_9ACTN</name>
<feature type="domain" description="Mycothiol-dependent maleylpyruvate isomerase metal-binding" evidence="1">
    <location>
        <begin position="9"/>
        <end position="130"/>
    </location>
</feature>
<dbReference type="EMBL" id="SMJZ01000191">
    <property type="protein sequence ID" value="TDC00344.1"/>
    <property type="molecule type" value="Genomic_DNA"/>
</dbReference>
<dbReference type="InterPro" id="IPR034660">
    <property type="entry name" value="DinB/YfiT-like"/>
</dbReference>
<keyword evidence="2" id="KW-0413">Isomerase</keyword>
<gene>
    <name evidence="2" type="ORF">E1267_34935</name>
</gene>
<organism evidence="2 3">
    <name type="scientific">Nonomuraea longispora</name>
    <dbReference type="NCBI Taxonomy" id="1848320"/>
    <lineage>
        <taxon>Bacteria</taxon>
        <taxon>Bacillati</taxon>
        <taxon>Actinomycetota</taxon>
        <taxon>Actinomycetes</taxon>
        <taxon>Streptosporangiales</taxon>
        <taxon>Streptosporangiaceae</taxon>
        <taxon>Nonomuraea</taxon>
    </lineage>
</organism>
<dbReference type="PANTHER" id="PTHR40758:SF1">
    <property type="entry name" value="CONSERVED PROTEIN"/>
    <property type="match status" value="1"/>
</dbReference>
<keyword evidence="3" id="KW-1185">Reference proteome</keyword>
<dbReference type="InterPro" id="IPR017517">
    <property type="entry name" value="Maleyloyr_isom"/>
</dbReference>
<dbReference type="Pfam" id="PF11716">
    <property type="entry name" value="MDMPI_N"/>
    <property type="match status" value="1"/>
</dbReference>
<dbReference type="Proteomes" id="UP000295157">
    <property type="component" value="Unassembled WGS sequence"/>
</dbReference>
<evidence type="ECO:0000313" key="3">
    <source>
        <dbReference type="Proteomes" id="UP000295157"/>
    </source>
</evidence>
<proteinExistence type="predicted"/>
<dbReference type="GO" id="GO:0005886">
    <property type="term" value="C:plasma membrane"/>
    <property type="evidence" value="ECO:0007669"/>
    <property type="project" value="TreeGrafter"/>
</dbReference>
<keyword evidence="2" id="KW-0670">Pyruvate</keyword>
<dbReference type="SUPFAM" id="SSF109854">
    <property type="entry name" value="DinB/YfiT-like putative metalloenzymes"/>
    <property type="match status" value="1"/>
</dbReference>
<dbReference type="InterPro" id="IPR024344">
    <property type="entry name" value="MDMPI_metal-binding"/>
</dbReference>
<dbReference type="OrthoDB" id="3671213at2"/>
<comment type="caution">
    <text evidence="2">The sequence shown here is derived from an EMBL/GenBank/DDBJ whole genome shotgun (WGS) entry which is preliminary data.</text>
</comment>
<reference evidence="2 3" key="1">
    <citation type="submission" date="2019-02" db="EMBL/GenBank/DDBJ databases">
        <title>Draft genome sequences of novel Actinobacteria.</title>
        <authorList>
            <person name="Sahin N."/>
            <person name="Ay H."/>
            <person name="Saygin H."/>
        </authorList>
    </citation>
    <scope>NUCLEOTIDE SEQUENCE [LARGE SCALE GENOMIC DNA]</scope>
    <source>
        <strain evidence="2 3">KC201</strain>
    </source>
</reference>
<dbReference type="GO" id="GO:0046872">
    <property type="term" value="F:metal ion binding"/>
    <property type="evidence" value="ECO:0007669"/>
    <property type="project" value="InterPro"/>
</dbReference>
<accession>A0A4R4MY48</accession>
<dbReference type="AlphaFoldDB" id="A0A4R4MY48"/>